<accession>A0A5K3G3E7</accession>
<dbReference type="GO" id="GO:0060090">
    <property type="term" value="F:molecular adaptor activity"/>
    <property type="evidence" value="ECO:0007669"/>
    <property type="project" value="TreeGrafter"/>
</dbReference>
<protein>
    <submittedName>
        <fullName evidence="3">CNOT1_CAF1_bind domain-containing protein</fullName>
    </submittedName>
</protein>
<evidence type="ECO:0000259" key="2">
    <source>
        <dbReference type="Pfam" id="PF16415"/>
    </source>
</evidence>
<dbReference type="InterPro" id="IPR032191">
    <property type="entry name" value="CNOT1_CAF1_bind"/>
</dbReference>
<dbReference type="PANTHER" id="PTHR13162">
    <property type="entry name" value="CCR4-NOT TRANSCRIPTION COMPLEX"/>
    <property type="match status" value="1"/>
</dbReference>
<dbReference type="Gene3D" id="1.25.40.180">
    <property type="match status" value="1"/>
</dbReference>
<dbReference type="Pfam" id="PF16415">
    <property type="entry name" value="CNOT1_CAF1_bind"/>
    <property type="match status" value="1"/>
</dbReference>
<proteinExistence type="predicted"/>
<feature type="domain" description="CCR4-NOT transcription complex subunit 1 CAF1-binding" evidence="2">
    <location>
        <begin position="31"/>
        <end position="86"/>
    </location>
</feature>
<feature type="compositionally biased region" description="Basic residues" evidence="1">
    <location>
        <begin position="12"/>
        <end position="22"/>
    </location>
</feature>
<reference evidence="3" key="1">
    <citation type="submission" date="2019-11" db="UniProtKB">
        <authorList>
            <consortium name="WormBaseParasite"/>
        </authorList>
    </citation>
    <scope>IDENTIFICATION</scope>
</reference>
<dbReference type="WBParaSite" id="MCU_014855-RA">
    <property type="protein sequence ID" value="MCU_014855-RA"/>
    <property type="gene ID" value="MCU_014855"/>
</dbReference>
<dbReference type="PANTHER" id="PTHR13162:SF8">
    <property type="entry name" value="CCR4-NOT TRANSCRIPTION COMPLEX SUBUNIT 1"/>
    <property type="match status" value="1"/>
</dbReference>
<feature type="region of interest" description="Disordered" evidence="1">
    <location>
        <begin position="1"/>
        <end position="22"/>
    </location>
</feature>
<evidence type="ECO:0000313" key="3">
    <source>
        <dbReference type="WBParaSite" id="MCU_014855-RA"/>
    </source>
</evidence>
<dbReference type="AlphaFoldDB" id="A0A5K3G3E7"/>
<dbReference type="GO" id="GO:0030015">
    <property type="term" value="C:CCR4-NOT core complex"/>
    <property type="evidence" value="ECO:0007669"/>
    <property type="project" value="InterPro"/>
</dbReference>
<dbReference type="GO" id="GO:0000288">
    <property type="term" value="P:nuclear-transcribed mRNA catabolic process, deadenylation-dependent decay"/>
    <property type="evidence" value="ECO:0007669"/>
    <property type="project" value="TreeGrafter"/>
</dbReference>
<name>A0A5K3G3E7_MESCO</name>
<organism evidence="3">
    <name type="scientific">Mesocestoides corti</name>
    <name type="common">Flatworm</name>
    <dbReference type="NCBI Taxonomy" id="53468"/>
    <lineage>
        <taxon>Eukaryota</taxon>
        <taxon>Metazoa</taxon>
        <taxon>Spiralia</taxon>
        <taxon>Lophotrochozoa</taxon>
        <taxon>Platyhelminthes</taxon>
        <taxon>Cestoda</taxon>
        <taxon>Eucestoda</taxon>
        <taxon>Cyclophyllidea</taxon>
        <taxon>Mesocestoididae</taxon>
        <taxon>Mesocestoides</taxon>
    </lineage>
</organism>
<dbReference type="GO" id="GO:0000932">
    <property type="term" value="C:P-body"/>
    <property type="evidence" value="ECO:0007669"/>
    <property type="project" value="TreeGrafter"/>
</dbReference>
<dbReference type="GO" id="GO:0017148">
    <property type="term" value="P:negative regulation of translation"/>
    <property type="evidence" value="ECO:0007669"/>
    <property type="project" value="InterPro"/>
</dbReference>
<sequence>MQAHYGGSVFPPHRRLRHRRCPRQPPEVRPRVLFELVRSIKAILRSIRTDIDDAESRSALNNLGRFLGIFTLARNKPILFDDLNIK</sequence>
<evidence type="ECO:0000256" key="1">
    <source>
        <dbReference type="SAM" id="MobiDB-lite"/>
    </source>
</evidence>
<dbReference type="InterPro" id="IPR040398">
    <property type="entry name" value="Not1"/>
</dbReference>